<reference evidence="2 3" key="1">
    <citation type="journal article" date="2007" name="Photosyn. Res.">
        <title>Complete nucleotide sequence of the freshwater unicellular cyanobacterium Synechococcus elongatus PCC 6301 chromosome: gene content and organization.</title>
        <authorList>
            <person name="Sugita C."/>
            <person name="Ogata K."/>
            <person name="Shikata M."/>
            <person name="Jikuya H."/>
            <person name="Takano J."/>
            <person name="Furumichi M."/>
            <person name="Kanehisa M."/>
            <person name="Omata T."/>
            <person name="Sugiura M."/>
            <person name="Sugita M."/>
        </authorList>
    </citation>
    <scope>NUCLEOTIDE SEQUENCE [LARGE SCALE GENOMIC DNA]</scope>
    <source>
        <strain evidence="3">ATCC 27144 / PCC 6301 / SAUG 1402/1</strain>
    </source>
</reference>
<dbReference type="AlphaFoldDB" id="A0A0H3KAX2"/>
<sequence>MTAIAPETRLGSTVANLTEDTSKNLAAAIQWQAVATDLREAPIETSFVQLGQGDRPLLCLHGFDSSVFEFRRLLPQLAEQHSVRALDCLGFGFTERPEGIEISPDTIRQHLWGCWQAWYQKPIVLVGASMGGAIAIDFALNYPEAVAGLILIDSAGIAPGPWIGRFLPSPLDGWAVDFLGRPDVRRRISERAYHDPQRWVTPDAETCAALHLQQPGWREGLRRFTRSGGYGSMRSRLPELRQPTQLVWGRQDQILGTKDAAVFQRLLPQSELVWIDDCGHVPHKEQPRATAEAIATFVATLPT</sequence>
<name>A0A0H3KAX2_SYNP6</name>
<evidence type="ECO:0000313" key="2">
    <source>
        <dbReference type="EMBL" id="BAD80006.1"/>
    </source>
</evidence>
<dbReference type="Pfam" id="PF12697">
    <property type="entry name" value="Abhydrolase_6"/>
    <property type="match status" value="1"/>
</dbReference>
<organism evidence="2 3">
    <name type="scientific">Synechococcus sp. (strain ATCC 27144 / PCC 6301 / SAUG 1402/1)</name>
    <name type="common">Anacystis nidulans</name>
    <dbReference type="NCBI Taxonomy" id="269084"/>
    <lineage>
        <taxon>Bacteria</taxon>
        <taxon>Bacillati</taxon>
        <taxon>Cyanobacteriota</taxon>
        <taxon>Cyanophyceae</taxon>
        <taxon>Synechococcales</taxon>
        <taxon>Synechococcaceae</taxon>
        <taxon>Synechococcus</taxon>
    </lineage>
</organism>
<dbReference type="eggNOG" id="COG2267">
    <property type="taxonomic scope" value="Bacteria"/>
</dbReference>
<dbReference type="RefSeq" id="WP_011244126.1">
    <property type="nucleotide sequence ID" value="NC_006576.1"/>
</dbReference>
<dbReference type="Proteomes" id="UP000001175">
    <property type="component" value="Chromosome"/>
</dbReference>
<protein>
    <submittedName>
        <fullName evidence="2">2-hydroxy-6-oxohepta-24-dienoate hydrolase</fullName>
    </submittedName>
</protein>
<dbReference type="PANTHER" id="PTHR43689:SF8">
    <property type="entry name" value="ALPHA_BETA-HYDROLASES SUPERFAMILY PROTEIN"/>
    <property type="match status" value="1"/>
</dbReference>
<proteinExistence type="predicted"/>
<dbReference type="InterPro" id="IPR000073">
    <property type="entry name" value="AB_hydrolase_1"/>
</dbReference>
<accession>A0A0H3KAX2</accession>
<feature type="domain" description="AB hydrolase-1" evidence="1">
    <location>
        <begin position="57"/>
        <end position="293"/>
    </location>
</feature>
<dbReference type="SUPFAM" id="SSF53474">
    <property type="entry name" value="alpha/beta-Hydrolases"/>
    <property type="match status" value="1"/>
</dbReference>
<dbReference type="PANTHER" id="PTHR43689">
    <property type="entry name" value="HYDROLASE"/>
    <property type="match status" value="1"/>
</dbReference>
<dbReference type="Gene3D" id="3.40.50.1820">
    <property type="entry name" value="alpha/beta hydrolase"/>
    <property type="match status" value="1"/>
</dbReference>
<evidence type="ECO:0000259" key="1">
    <source>
        <dbReference type="Pfam" id="PF12697"/>
    </source>
</evidence>
<dbReference type="GO" id="GO:0016787">
    <property type="term" value="F:hydrolase activity"/>
    <property type="evidence" value="ECO:0007669"/>
    <property type="project" value="UniProtKB-KW"/>
</dbReference>
<evidence type="ECO:0000313" key="3">
    <source>
        <dbReference type="Proteomes" id="UP000001175"/>
    </source>
</evidence>
<dbReference type="PRINTS" id="PR00111">
    <property type="entry name" value="ABHYDROLASE"/>
</dbReference>
<dbReference type="EMBL" id="AP008231">
    <property type="protein sequence ID" value="BAD80006.1"/>
    <property type="molecule type" value="Genomic_DNA"/>
</dbReference>
<dbReference type="InterPro" id="IPR029058">
    <property type="entry name" value="AB_hydrolase_fold"/>
</dbReference>
<dbReference type="InterPro" id="IPR000639">
    <property type="entry name" value="Epox_hydrolase-like"/>
</dbReference>
<keyword evidence="2" id="KW-0378">Hydrolase</keyword>
<gene>
    <name evidence="2" type="primary">todF</name>
    <name evidence="2" type="ordered locus">syc1816_d</name>
</gene>
<dbReference type="PRINTS" id="PR00412">
    <property type="entry name" value="EPOXHYDRLASE"/>
</dbReference>
<dbReference type="KEGG" id="syc:syc1816_d"/>